<reference evidence="1" key="2">
    <citation type="journal article" date="2020" name="Nat. Commun.">
        <title>Large-scale genome sequencing of mycorrhizal fungi provides insights into the early evolution of symbiotic traits.</title>
        <authorList>
            <person name="Miyauchi S."/>
            <person name="Kiss E."/>
            <person name="Kuo A."/>
            <person name="Drula E."/>
            <person name="Kohler A."/>
            <person name="Sanchez-Garcia M."/>
            <person name="Morin E."/>
            <person name="Andreopoulos B."/>
            <person name="Barry K.W."/>
            <person name="Bonito G."/>
            <person name="Buee M."/>
            <person name="Carver A."/>
            <person name="Chen C."/>
            <person name="Cichocki N."/>
            <person name="Clum A."/>
            <person name="Culley D."/>
            <person name="Crous P.W."/>
            <person name="Fauchery L."/>
            <person name="Girlanda M."/>
            <person name="Hayes R.D."/>
            <person name="Keri Z."/>
            <person name="LaButti K."/>
            <person name="Lipzen A."/>
            <person name="Lombard V."/>
            <person name="Magnuson J."/>
            <person name="Maillard F."/>
            <person name="Murat C."/>
            <person name="Nolan M."/>
            <person name="Ohm R.A."/>
            <person name="Pangilinan J."/>
            <person name="Pereira M.F."/>
            <person name="Perotto S."/>
            <person name="Peter M."/>
            <person name="Pfister S."/>
            <person name="Riley R."/>
            <person name="Sitrit Y."/>
            <person name="Stielow J.B."/>
            <person name="Szollosi G."/>
            <person name="Zifcakova L."/>
            <person name="Stursova M."/>
            <person name="Spatafora J.W."/>
            <person name="Tedersoo L."/>
            <person name="Vaario L.M."/>
            <person name="Yamada A."/>
            <person name="Yan M."/>
            <person name="Wang P."/>
            <person name="Xu J."/>
            <person name="Bruns T."/>
            <person name="Baldrian P."/>
            <person name="Vilgalys R."/>
            <person name="Dunand C."/>
            <person name="Henrissat B."/>
            <person name="Grigoriev I.V."/>
            <person name="Hibbett D."/>
            <person name="Nagy L.G."/>
            <person name="Martin F.M."/>
        </authorList>
    </citation>
    <scope>NUCLEOTIDE SEQUENCE</scope>
    <source>
        <strain evidence="1">P2</strain>
    </source>
</reference>
<evidence type="ECO:0000313" key="1">
    <source>
        <dbReference type="EMBL" id="KAF9642896.1"/>
    </source>
</evidence>
<feature type="non-terminal residue" evidence="1">
    <location>
        <position position="760"/>
    </location>
</feature>
<protein>
    <submittedName>
        <fullName evidence="1">Uncharacterized protein</fullName>
    </submittedName>
</protein>
<comment type="caution">
    <text evidence="1">The sequence shown here is derived from an EMBL/GenBank/DDBJ whole genome shotgun (WGS) entry which is preliminary data.</text>
</comment>
<evidence type="ECO:0000313" key="2">
    <source>
        <dbReference type="Proteomes" id="UP000886501"/>
    </source>
</evidence>
<dbReference type="Proteomes" id="UP000886501">
    <property type="component" value="Unassembled WGS sequence"/>
</dbReference>
<dbReference type="EMBL" id="MU118327">
    <property type="protein sequence ID" value="KAF9642896.1"/>
    <property type="molecule type" value="Genomic_DNA"/>
</dbReference>
<accession>A0ACB6YZU1</accession>
<name>A0ACB6YZU1_THEGA</name>
<gene>
    <name evidence="1" type="ORF">BDM02DRAFT_3077853</name>
</gene>
<keyword evidence="2" id="KW-1185">Reference proteome</keyword>
<organism evidence="1 2">
    <name type="scientific">Thelephora ganbajun</name>
    <name type="common">Ganba fungus</name>
    <dbReference type="NCBI Taxonomy" id="370292"/>
    <lineage>
        <taxon>Eukaryota</taxon>
        <taxon>Fungi</taxon>
        <taxon>Dikarya</taxon>
        <taxon>Basidiomycota</taxon>
        <taxon>Agaricomycotina</taxon>
        <taxon>Agaricomycetes</taxon>
        <taxon>Thelephorales</taxon>
        <taxon>Thelephoraceae</taxon>
        <taxon>Thelephora</taxon>
    </lineage>
</organism>
<proteinExistence type="predicted"/>
<feature type="non-terminal residue" evidence="1">
    <location>
        <position position="1"/>
    </location>
</feature>
<reference evidence="1" key="1">
    <citation type="submission" date="2019-10" db="EMBL/GenBank/DDBJ databases">
        <authorList>
            <consortium name="DOE Joint Genome Institute"/>
            <person name="Kuo A."/>
            <person name="Miyauchi S."/>
            <person name="Kiss E."/>
            <person name="Drula E."/>
            <person name="Kohler A."/>
            <person name="Sanchez-Garcia M."/>
            <person name="Andreopoulos B."/>
            <person name="Barry K.W."/>
            <person name="Bonito G."/>
            <person name="Buee M."/>
            <person name="Carver A."/>
            <person name="Chen C."/>
            <person name="Cichocki N."/>
            <person name="Clum A."/>
            <person name="Culley D."/>
            <person name="Crous P.W."/>
            <person name="Fauchery L."/>
            <person name="Girlanda M."/>
            <person name="Hayes R."/>
            <person name="Keri Z."/>
            <person name="Labutti K."/>
            <person name="Lipzen A."/>
            <person name="Lombard V."/>
            <person name="Magnuson J."/>
            <person name="Maillard F."/>
            <person name="Morin E."/>
            <person name="Murat C."/>
            <person name="Nolan M."/>
            <person name="Ohm R."/>
            <person name="Pangilinan J."/>
            <person name="Pereira M."/>
            <person name="Perotto S."/>
            <person name="Peter M."/>
            <person name="Riley R."/>
            <person name="Sitrit Y."/>
            <person name="Stielow B."/>
            <person name="Szollosi G."/>
            <person name="Zifcakova L."/>
            <person name="Stursova M."/>
            <person name="Spatafora J.W."/>
            <person name="Tedersoo L."/>
            <person name="Vaario L.-M."/>
            <person name="Yamada A."/>
            <person name="Yan M."/>
            <person name="Wang P."/>
            <person name="Xu J."/>
            <person name="Bruns T."/>
            <person name="Baldrian P."/>
            <person name="Vilgalys R."/>
            <person name="Henrissat B."/>
            <person name="Grigoriev I.V."/>
            <person name="Hibbett D."/>
            <person name="Nagy L.G."/>
            <person name="Martin F.M."/>
        </authorList>
    </citation>
    <scope>NUCLEOTIDE SEQUENCE</scope>
    <source>
        <strain evidence="1">P2</strain>
    </source>
</reference>
<sequence>VHVLAIVPGPREPSLSEINHLLSPVVEEFKEFWDPGVWFSSTPNYTLGRLVRCALIPLIVDLKAARQVTGCASHSAHQFCMFCTVVKDDINNIDHHRWEEVPLRLHKRRALAWKNAVTEKDQVKLFEKYGVRWSVLLELPYWDLKAFTIIDAMHTALLSNLHRHCTEVWRMNSRWADGLGEELTHPPGRASIPLNEEAVLRAMLDLRYAPASKFSRHSIKILRRLCEEKNILPAARREQNNRTILLRLLMEYVGFRSPSSQSESFLIVPFADLQRLDSRLRQMVSMDARRAVLLGRSKKVLTALLVAKHRKGGDSEDSIEQLIEDVDLEDKRRIAERILGMTPDAWLPDPPVESNVNVESRATAVLGKGVLPEVWRDRERTVLPSWVSPIPAEAGSAKAGKLTADQWRTLCTVHLVVTLIRLWGDRDPEDRRHEMLSNFMHLVTATVMLFKRSMTPERVQLYEGSIKEYLDGHLRLYPHLNLTPKHHLSLHMSKFLERFGPVHGWTSWGFERLNFKFQRTETNGKSSQLEKTTLDHFHLERRMQAMMSTGQFLPHVFRPVIERFNAVFQPLGKGSLTADMAEFSSSFATRLSCETDGRPITTLAPHPLREALQRWMVQQPGTLDLVPPSMVSYDKKVDISGTTYRPRNIAWGDSFILVGTEVDWEPAQIRSIFSIEQPRENGKEDATLLSISRFRSLSSSDATFDDYRAFPCAGGRIYYSDELPEEVIGQGEVLSHFAYTPNVCEKILKAHFHALPLTRV</sequence>